<dbReference type="SMART" id="SM00534">
    <property type="entry name" value="MUTSac"/>
    <property type="match status" value="1"/>
</dbReference>
<dbReference type="Pfam" id="PF01624">
    <property type="entry name" value="MutS_I"/>
    <property type="match status" value="1"/>
</dbReference>
<dbReference type="Gene3D" id="3.40.50.300">
    <property type="entry name" value="P-loop containing nucleotide triphosphate hydrolases"/>
    <property type="match status" value="1"/>
</dbReference>
<feature type="domain" description="DNA mismatch repair proteins mutS family" evidence="6">
    <location>
        <begin position="867"/>
        <end position="883"/>
    </location>
</feature>
<dbReference type="PANTHER" id="PTHR11361">
    <property type="entry name" value="DNA MISMATCH REPAIR PROTEIN MUTS FAMILY MEMBER"/>
    <property type="match status" value="1"/>
</dbReference>
<dbReference type="GO" id="GO:0140664">
    <property type="term" value="F:ATP-dependent DNA damage sensor activity"/>
    <property type="evidence" value="ECO:0007669"/>
    <property type="project" value="InterPro"/>
</dbReference>
<dbReference type="SUPFAM" id="SSF55271">
    <property type="entry name" value="DNA repair protein MutS, domain I"/>
    <property type="match status" value="1"/>
</dbReference>
<evidence type="ECO:0000256" key="5">
    <source>
        <dbReference type="ARBA" id="ARBA00023125"/>
    </source>
</evidence>
<evidence type="ECO:0000256" key="1">
    <source>
        <dbReference type="ARBA" id="ARBA00006271"/>
    </source>
</evidence>
<dbReference type="InterPro" id="IPR017261">
    <property type="entry name" value="DNA_mismatch_repair_MutS/MSH"/>
</dbReference>
<evidence type="ECO:0000256" key="2">
    <source>
        <dbReference type="ARBA" id="ARBA00022741"/>
    </source>
</evidence>
<dbReference type="InterPro" id="IPR000432">
    <property type="entry name" value="DNA_mismatch_repair_MutS_C"/>
</dbReference>
<dbReference type="Gene3D" id="1.10.1420.10">
    <property type="match status" value="2"/>
</dbReference>
<dbReference type="GO" id="GO:0032301">
    <property type="term" value="C:MutSalpha complex"/>
    <property type="evidence" value="ECO:0007669"/>
    <property type="project" value="TreeGrafter"/>
</dbReference>
<dbReference type="InterPro" id="IPR016151">
    <property type="entry name" value="DNA_mismatch_repair_MutS_N"/>
</dbReference>
<reference evidence="7 8" key="1">
    <citation type="submission" date="2018-09" db="EMBL/GenBank/DDBJ databases">
        <authorList>
            <person name="Peiro R."/>
            <person name="Begona"/>
            <person name="Cbmso G."/>
            <person name="Lopez M."/>
            <person name="Gonzalez S."/>
        </authorList>
    </citation>
    <scope>NUCLEOTIDE SEQUENCE [LARGE SCALE GENOMIC DNA]</scope>
</reference>
<sequence>MLLHKQRKRRFSLLSIMALVDSQVDVNSVSFTYPFLEGIDPTAPPSTITIPQKYLDAMANMERQYWDIKSKHYNVVVFFKKGKFYELYDYDAVIANREFGLKMVFDTSNRGKMRLAGVPEQSYHEWARLFVFRGYKVGRVEQMKEGENEAQAAKMKVVPRELVEILTPGTLKDPSMLSDHREVFIVSLAPVYRDGEFVIDAFAVDLSRRVAYRCACDYRNRAFRTDRDSISSEFGIKREKEFPGSLNNSTLRALSALLLQLNPKEVIVPSSDWASNDVEGYQAFKSTCDEITKWTEGEGFPVEQISNKTLTSLSMPDIATAEEVMASYFTFLCLTSDIAIFSAATEYTAHLPSAISVDCGVAAPDAMLDEAAGRKSSIMSFERRFDKGLVLDATTVSNLEVLTNLHDGSDKHSLNECLNRCSTNGGRRLFRSWLLRPSASARVIAARQDTVQFLARYNLVHSLKEMEVGDQVGVKRSRSNEGLSLFSFVVSIDFERFLSRLSDIKLNDSQNIAYIDPMVQYKKNLGIILSSVQALIAMVGWGKQFLERCREVASEQSADVPALLEELLEEVTTAETSTKRIEGLFDRQSAEESGLLIPSPGTSSVFDAATAKLKHIESKLHDVRRQLQQDVFQGAQTHFADLGKDLFLIEVAVADAPKMTPAGMIERARNAKSVKYVVPCIETLVETHKEATAMKAGALLTVLCSVASRICDEFPCLFSATRALSYLDCLLSLAQLQHAFPTVCYPQLCTAHERNVAVVRGCDMIHPLLIAKNPVANSVSLDDVEGRVLLLTGPNMAGKSTLMRTVAINVLLAQLGGPVLATKMEFSPVDRVFTRIGARDASHKGQSTLYVELSETAAILHSASARSLCLVDELGRGTSTHDGMAIAYATLHALTATNPAAPLTIFSTHYHALAMEQARRATQTPTDTRARAVQLGYMDFVLKSETAAAFSDEKANDASCSCAQGSCVSSVAFLYRLVRGICSRSYGVEVAVMAGIPHTLVQLAKAKSEALSRETAFHEDVRSIEKFIRI</sequence>
<proteinExistence type="inferred from homology"/>
<evidence type="ECO:0000256" key="3">
    <source>
        <dbReference type="ARBA" id="ARBA00022763"/>
    </source>
</evidence>
<dbReference type="EMBL" id="LS997634">
    <property type="protein sequence ID" value="SYZ70024.1"/>
    <property type="molecule type" value="Genomic_DNA"/>
</dbReference>
<dbReference type="SMART" id="SM00533">
    <property type="entry name" value="MUTSd"/>
    <property type="match status" value="1"/>
</dbReference>
<dbReference type="Pfam" id="PF00488">
    <property type="entry name" value="MutS_V"/>
    <property type="match status" value="1"/>
</dbReference>
<dbReference type="InterPro" id="IPR045076">
    <property type="entry name" value="MutS"/>
</dbReference>
<accession>A0A3P3ZIW1</accession>
<dbReference type="PIRSF" id="PIRSF037677">
    <property type="entry name" value="DNA_mis_repair_Msh6"/>
    <property type="match status" value="1"/>
</dbReference>
<dbReference type="FunFam" id="3.40.50.300:FF:003151">
    <property type="entry name" value="Mismatch repair protein MSH8, putative"/>
    <property type="match status" value="1"/>
</dbReference>
<dbReference type="InterPro" id="IPR036187">
    <property type="entry name" value="DNA_mismatch_repair_MutS_sf"/>
</dbReference>
<dbReference type="Gene3D" id="3.40.1170.10">
    <property type="entry name" value="DNA repair protein MutS, domain I"/>
    <property type="match status" value="1"/>
</dbReference>
<dbReference type="SUPFAM" id="SSF48334">
    <property type="entry name" value="DNA repair protein MutS, domain III"/>
    <property type="match status" value="1"/>
</dbReference>
<keyword evidence="3" id="KW-0227">DNA damage</keyword>
<comment type="similarity">
    <text evidence="1">Belongs to the DNA mismatch repair MutS family.</text>
</comment>
<dbReference type="InterPro" id="IPR007695">
    <property type="entry name" value="DNA_mismatch_repair_MutS-lik_N"/>
</dbReference>
<dbReference type="Proteomes" id="UP000319462">
    <property type="component" value="Chromosome 35"/>
</dbReference>
<evidence type="ECO:0000256" key="4">
    <source>
        <dbReference type="ARBA" id="ARBA00022840"/>
    </source>
</evidence>
<keyword evidence="4" id="KW-0067">ATP-binding</keyword>
<keyword evidence="5" id="KW-0238">DNA-binding</keyword>
<dbReference type="GO" id="GO:0006298">
    <property type="term" value="P:mismatch repair"/>
    <property type="evidence" value="ECO:0007669"/>
    <property type="project" value="InterPro"/>
</dbReference>
<dbReference type="GO" id="GO:0005524">
    <property type="term" value="F:ATP binding"/>
    <property type="evidence" value="ECO:0007669"/>
    <property type="project" value="UniProtKB-KW"/>
</dbReference>
<name>A0A3P3ZIW1_LEIBR</name>
<dbReference type="InterPro" id="IPR007696">
    <property type="entry name" value="DNA_mismatch_repair_MutS_core"/>
</dbReference>
<dbReference type="PROSITE" id="PS00486">
    <property type="entry name" value="DNA_MISMATCH_REPAIR_2"/>
    <property type="match status" value="1"/>
</dbReference>
<dbReference type="PANTHER" id="PTHR11361:SF148">
    <property type="entry name" value="DNA MISMATCH REPAIR PROTEIN MSH6"/>
    <property type="match status" value="1"/>
</dbReference>
<dbReference type="FunFam" id="3.40.1170.10:FF:000014">
    <property type="entry name" value="Mismatch repair protein MSH8, putative"/>
    <property type="match status" value="1"/>
</dbReference>
<organism evidence="7 8">
    <name type="scientific">Leishmania braziliensis MHOM/BR/75/M2904</name>
    <dbReference type="NCBI Taxonomy" id="420245"/>
    <lineage>
        <taxon>Eukaryota</taxon>
        <taxon>Discoba</taxon>
        <taxon>Euglenozoa</taxon>
        <taxon>Kinetoplastea</taxon>
        <taxon>Metakinetoplastina</taxon>
        <taxon>Trypanosomatida</taxon>
        <taxon>Trypanosomatidae</taxon>
        <taxon>Leishmaniinae</taxon>
        <taxon>Leishmania</taxon>
        <taxon>Leishmania braziliensis species complex</taxon>
    </lineage>
</organism>
<gene>
    <name evidence="7" type="ORF">LBRM2904_35.2060</name>
</gene>
<keyword evidence="2" id="KW-0547">Nucleotide-binding</keyword>
<evidence type="ECO:0000313" key="7">
    <source>
        <dbReference type="EMBL" id="SYZ70024.1"/>
    </source>
</evidence>
<dbReference type="AlphaFoldDB" id="A0A3P3ZIW1"/>
<dbReference type="FunFam" id="1.10.1420.10:FF:000068">
    <property type="entry name" value="Putative mismatch repair protein MSH8"/>
    <property type="match status" value="1"/>
</dbReference>
<protein>
    <submittedName>
        <fullName evidence="7">DNA_mismatch_repair_protein_MSH6</fullName>
    </submittedName>
</protein>
<dbReference type="Pfam" id="PF05192">
    <property type="entry name" value="MutS_III"/>
    <property type="match status" value="1"/>
</dbReference>
<evidence type="ECO:0000259" key="6">
    <source>
        <dbReference type="PROSITE" id="PS00486"/>
    </source>
</evidence>
<dbReference type="InterPro" id="IPR027417">
    <property type="entry name" value="P-loop_NTPase"/>
</dbReference>
<dbReference type="SUPFAM" id="SSF52540">
    <property type="entry name" value="P-loop containing nucleoside triphosphate hydrolases"/>
    <property type="match status" value="1"/>
</dbReference>
<dbReference type="GO" id="GO:0030983">
    <property type="term" value="F:mismatched DNA binding"/>
    <property type="evidence" value="ECO:0007669"/>
    <property type="project" value="InterPro"/>
</dbReference>
<evidence type="ECO:0000313" key="8">
    <source>
        <dbReference type="Proteomes" id="UP000319462"/>
    </source>
</evidence>